<evidence type="ECO:0000256" key="1">
    <source>
        <dbReference type="SAM" id="MobiDB-lite"/>
    </source>
</evidence>
<dbReference type="GO" id="GO:0060090">
    <property type="term" value="F:molecular adaptor activity"/>
    <property type="evidence" value="ECO:0007669"/>
    <property type="project" value="TreeGrafter"/>
</dbReference>
<feature type="region of interest" description="Disordered" evidence="1">
    <location>
        <begin position="37"/>
        <end position="59"/>
    </location>
</feature>
<feature type="region of interest" description="Disordered" evidence="1">
    <location>
        <begin position="153"/>
        <end position="192"/>
    </location>
</feature>
<protein>
    <submittedName>
        <fullName evidence="2">Uncharacterized protein</fullName>
    </submittedName>
</protein>
<dbReference type="GO" id="GO:0005813">
    <property type="term" value="C:centrosome"/>
    <property type="evidence" value="ECO:0007669"/>
    <property type="project" value="TreeGrafter"/>
</dbReference>
<dbReference type="GO" id="GO:0007098">
    <property type="term" value="P:centrosome cycle"/>
    <property type="evidence" value="ECO:0007669"/>
    <property type="project" value="TreeGrafter"/>
</dbReference>
<name>A0A671P5H0_9TELE</name>
<dbReference type="PANTHER" id="PTHR46501">
    <property type="entry name" value="MYOMEGALIN"/>
    <property type="match status" value="1"/>
</dbReference>
<feature type="compositionally biased region" description="Low complexity" evidence="1">
    <location>
        <begin position="175"/>
        <end position="192"/>
    </location>
</feature>
<dbReference type="PANTHER" id="PTHR46501:SF2">
    <property type="entry name" value="MYOMEGALIN"/>
    <property type="match status" value="1"/>
</dbReference>
<dbReference type="GO" id="GO:1903358">
    <property type="term" value="P:regulation of Golgi organization"/>
    <property type="evidence" value="ECO:0007669"/>
    <property type="project" value="TreeGrafter"/>
</dbReference>
<evidence type="ECO:0000313" key="2">
    <source>
        <dbReference type="Ensembl" id="ENSSANP00000053081.1"/>
    </source>
</evidence>
<organism evidence="2 3">
    <name type="scientific">Sinocyclocheilus anshuiensis</name>
    <dbReference type="NCBI Taxonomy" id="1608454"/>
    <lineage>
        <taxon>Eukaryota</taxon>
        <taxon>Metazoa</taxon>
        <taxon>Chordata</taxon>
        <taxon>Craniata</taxon>
        <taxon>Vertebrata</taxon>
        <taxon>Euteleostomi</taxon>
        <taxon>Actinopterygii</taxon>
        <taxon>Neopterygii</taxon>
        <taxon>Teleostei</taxon>
        <taxon>Ostariophysi</taxon>
        <taxon>Cypriniformes</taxon>
        <taxon>Cyprinidae</taxon>
        <taxon>Cyprininae</taxon>
        <taxon>Sinocyclocheilus</taxon>
    </lineage>
</organism>
<dbReference type="InterPro" id="IPR052593">
    <property type="entry name" value="MT-associated_AKAP9-binding"/>
</dbReference>
<dbReference type="AlphaFoldDB" id="A0A671P5H0"/>
<proteinExistence type="predicted"/>
<dbReference type="Ensembl" id="ENSSANT00000056449.1">
    <property type="protein sequence ID" value="ENSSANP00000053084.1"/>
    <property type="gene ID" value="ENSSANG00000026576.1"/>
</dbReference>
<sequence>MDVMVCDVLTGLPCSTDPSPSPPVRDVGPLYSPYSEMEESAVNTNDSLEPHADLEGEAPDGSFANRNGRHAIGHVDDYSALQQQVMEGRALVQRMEAALQSSLSSALLEISGGKVMLRCVTDQSACANSSGVMCFSLTGSGLQHSEDAALRHQDLASDSGRSRVSAQDVLAGGASEQRQSRSSHSEGSNRIY</sequence>
<dbReference type="GO" id="GO:0005794">
    <property type="term" value="C:Golgi apparatus"/>
    <property type="evidence" value="ECO:0007669"/>
    <property type="project" value="TreeGrafter"/>
</dbReference>
<dbReference type="Ensembl" id="ENSSANT00000056446.1">
    <property type="protein sequence ID" value="ENSSANP00000053081.1"/>
    <property type="gene ID" value="ENSSANG00000026576.1"/>
</dbReference>
<accession>A0A671P5H0</accession>
<keyword evidence="3" id="KW-1185">Reference proteome</keyword>
<dbReference type="GO" id="GO:0090063">
    <property type="term" value="P:positive regulation of microtubule nucleation"/>
    <property type="evidence" value="ECO:0007669"/>
    <property type="project" value="TreeGrafter"/>
</dbReference>
<evidence type="ECO:0000313" key="3">
    <source>
        <dbReference type="Proteomes" id="UP000472260"/>
    </source>
</evidence>
<reference evidence="2" key="1">
    <citation type="submission" date="2025-05" db="UniProtKB">
        <authorList>
            <consortium name="Ensembl"/>
        </authorList>
    </citation>
    <scope>IDENTIFICATION</scope>
</reference>
<dbReference type="Proteomes" id="UP000472260">
    <property type="component" value="Unassembled WGS sequence"/>
</dbReference>